<evidence type="ECO:0000313" key="3">
    <source>
        <dbReference type="Proteomes" id="UP000678228"/>
    </source>
</evidence>
<protein>
    <recommendedName>
        <fullName evidence="4">DUF3993 domain-containing protein</fullName>
    </recommendedName>
</protein>
<sequence>MKKKLFLFILFILVLLSSQYIQDEAYNRNVTVKETQQHFDAYEIVIQDYIENPSEEKISKVYQAEDEFTEAYYTIMTRSESSERLYEKILPINSKPPSQNEISNLESQYSLVEKFNRQIENIAITEVYQADDFSLLLNEAKKMEFYQDDEISIETSEDEQYSIAINGSFHSDILRNYFIIKTADGNYFWEAPNSYSIHTSENKITLASEGIHYEISSDNVQ</sequence>
<feature type="signal peptide" evidence="1">
    <location>
        <begin position="1"/>
        <end position="22"/>
    </location>
</feature>
<evidence type="ECO:0000313" key="2">
    <source>
        <dbReference type="EMBL" id="MBP3952530.1"/>
    </source>
</evidence>
<name>A0A940X0A6_9BACI</name>
<dbReference type="Proteomes" id="UP000678228">
    <property type="component" value="Unassembled WGS sequence"/>
</dbReference>
<keyword evidence="3" id="KW-1185">Reference proteome</keyword>
<accession>A0A940X0A6</accession>
<keyword evidence="1" id="KW-0732">Signal</keyword>
<evidence type="ECO:0000256" key="1">
    <source>
        <dbReference type="SAM" id="SignalP"/>
    </source>
</evidence>
<reference evidence="2" key="1">
    <citation type="submission" date="2021-03" db="EMBL/GenBank/DDBJ databases">
        <title>Bacillus suaedae sp. nov., isolated from Suaeda aralocaspica.</title>
        <authorList>
            <person name="Lei R.F.R."/>
        </authorList>
    </citation>
    <scope>NUCLEOTIDE SEQUENCE</scope>
    <source>
        <strain evidence="2">YZJH907-2</strain>
    </source>
</reference>
<evidence type="ECO:0008006" key="4">
    <source>
        <dbReference type="Google" id="ProtNLM"/>
    </source>
</evidence>
<dbReference type="AlphaFoldDB" id="A0A940X0A6"/>
<comment type="caution">
    <text evidence="2">The sequence shown here is derived from an EMBL/GenBank/DDBJ whole genome shotgun (WGS) entry which is preliminary data.</text>
</comment>
<proteinExistence type="predicted"/>
<organism evidence="2 3">
    <name type="scientific">Halalkalibacter suaedae</name>
    <dbReference type="NCBI Taxonomy" id="2822140"/>
    <lineage>
        <taxon>Bacteria</taxon>
        <taxon>Bacillati</taxon>
        <taxon>Bacillota</taxon>
        <taxon>Bacilli</taxon>
        <taxon>Bacillales</taxon>
        <taxon>Bacillaceae</taxon>
        <taxon>Halalkalibacter</taxon>
    </lineage>
</organism>
<feature type="chain" id="PRO_5039066466" description="DUF3993 domain-containing protein" evidence="1">
    <location>
        <begin position="23"/>
        <end position="221"/>
    </location>
</feature>
<gene>
    <name evidence="2" type="ORF">J7W16_15500</name>
</gene>
<dbReference type="RefSeq" id="WP_210598313.1">
    <property type="nucleotide sequence ID" value="NZ_JAGKSQ010000006.1"/>
</dbReference>
<dbReference type="EMBL" id="JAGKSQ010000006">
    <property type="protein sequence ID" value="MBP3952530.1"/>
    <property type="molecule type" value="Genomic_DNA"/>
</dbReference>